<dbReference type="RefSeq" id="WP_091336743.1">
    <property type="nucleotide sequence ID" value="NZ_FNYC01000012.1"/>
</dbReference>
<dbReference type="STRING" id="529704.SAMN02927913_2163"/>
<dbReference type="OrthoDB" id="6021215at2"/>
<dbReference type="InterPro" id="IPR011928">
    <property type="entry name" value="Phage_phiJL001_Gp84"/>
</dbReference>
<evidence type="ECO:0000259" key="2">
    <source>
        <dbReference type="Pfam" id="PF09356"/>
    </source>
</evidence>
<dbReference type="InterPro" id="IPR018964">
    <property type="entry name" value="Phage_phiJL001_Gp84_C"/>
</dbReference>
<feature type="region of interest" description="Disordered" evidence="1">
    <location>
        <begin position="291"/>
        <end position="324"/>
    </location>
</feature>
<protein>
    <recommendedName>
        <fullName evidence="2">Bacteriophage phiJL001 Gp84 C-terminal domain-containing protein</fullName>
    </recommendedName>
</protein>
<organism evidence="3 4">
    <name type="scientific">Frateuria terrea</name>
    <dbReference type="NCBI Taxonomy" id="529704"/>
    <lineage>
        <taxon>Bacteria</taxon>
        <taxon>Pseudomonadati</taxon>
        <taxon>Pseudomonadota</taxon>
        <taxon>Gammaproteobacteria</taxon>
        <taxon>Lysobacterales</taxon>
        <taxon>Rhodanobacteraceae</taxon>
        <taxon>Frateuria</taxon>
    </lineage>
</organism>
<name>A0A1H7A2R1_9GAMM</name>
<dbReference type="Pfam" id="PF09356">
    <property type="entry name" value="Phage_BR0599"/>
    <property type="match status" value="1"/>
</dbReference>
<sequence>MKSISADFKTMLTSSKQLMVADLYTLTLLSGTVLYYTDAPQNITYGGHIFLAAQSSSGVPGFGRGPIKLSIGLQVESLEVDVFYDGDTLIMGKTPGAFANAGGFDGARVKVDKFLTPSLTDTSRGIVNLFTGTVADVSAGSGKVSLNVSSDLVYLSAAFPRNYFLPQCNHALFDAGCGLVKSSFAVSGSVDSGTVTTITDAGLTQAADYFAQGYIVITSGANAGLTRSVKSFSGGVLSLLYPLPGACAAGDTFTAYPGCDKTQSTCSAKFANLSRFRGFPYVPTPEVIEMGGNAPSSSSGGGAGLGHGGIGRGPGGQKNRFDLQ</sequence>
<gene>
    <name evidence="3" type="ORF">SAMN04487997_0226</name>
</gene>
<keyword evidence="4" id="KW-1185">Reference proteome</keyword>
<evidence type="ECO:0000313" key="4">
    <source>
        <dbReference type="Proteomes" id="UP000199420"/>
    </source>
</evidence>
<dbReference type="EMBL" id="FNYC01000012">
    <property type="protein sequence ID" value="SEJ56150.1"/>
    <property type="molecule type" value="Genomic_DNA"/>
</dbReference>
<accession>A0A1H7A2R1</accession>
<reference evidence="3 4" key="1">
    <citation type="submission" date="2016-10" db="EMBL/GenBank/DDBJ databases">
        <authorList>
            <person name="de Groot N.N."/>
        </authorList>
    </citation>
    <scope>NUCLEOTIDE SEQUENCE [LARGE SCALE GENOMIC DNA]</scope>
    <source>
        <strain evidence="3 4">DSM 26515</strain>
    </source>
</reference>
<dbReference type="Proteomes" id="UP000199420">
    <property type="component" value="Unassembled WGS sequence"/>
</dbReference>
<feature type="domain" description="Bacteriophage phiJL001 Gp84 C-terminal" evidence="2">
    <location>
        <begin position="209"/>
        <end position="284"/>
    </location>
</feature>
<evidence type="ECO:0000256" key="1">
    <source>
        <dbReference type="SAM" id="MobiDB-lite"/>
    </source>
</evidence>
<feature type="compositionally biased region" description="Gly residues" evidence="1">
    <location>
        <begin position="299"/>
        <end position="316"/>
    </location>
</feature>
<evidence type="ECO:0000313" key="3">
    <source>
        <dbReference type="EMBL" id="SEJ56150.1"/>
    </source>
</evidence>
<dbReference type="NCBIfam" id="TIGR02218">
    <property type="entry name" value="phg_TIGR02218"/>
    <property type="match status" value="1"/>
</dbReference>
<dbReference type="AlphaFoldDB" id="A0A1H7A2R1"/>
<proteinExistence type="predicted"/>
<dbReference type="Pfam" id="PF09931">
    <property type="entry name" value="Phage_phiJL001_Gp84_N"/>
    <property type="match status" value="1"/>
</dbReference>